<comment type="caution">
    <text evidence="2">The sequence shown here is derived from an EMBL/GenBank/DDBJ whole genome shotgun (WGS) entry which is preliminary data.</text>
</comment>
<dbReference type="EMBL" id="JBHTAT010000001">
    <property type="protein sequence ID" value="MFC7255889.1"/>
    <property type="molecule type" value="Genomic_DNA"/>
</dbReference>
<evidence type="ECO:0000313" key="2">
    <source>
        <dbReference type="EMBL" id="MFC7255889.1"/>
    </source>
</evidence>
<evidence type="ECO:0000313" key="3">
    <source>
        <dbReference type="Proteomes" id="UP001596434"/>
    </source>
</evidence>
<keyword evidence="1" id="KW-0812">Transmembrane</keyword>
<organism evidence="2 3">
    <name type="scientific">Haloplanus litoreus</name>
    <dbReference type="NCBI Taxonomy" id="767515"/>
    <lineage>
        <taxon>Archaea</taxon>
        <taxon>Methanobacteriati</taxon>
        <taxon>Methanobacteriota</taxon>
        <taxon>Stenosarchaea group</taxon>
        <taxon>Halobacteria</taxon>
        <taxon>Halobacteriales</taxon>
        <taxon>Haloferacaceae</taxon>
        <taxon>Haloplanus</taxon>
    </lineage>
</organism>
<reference evidence="2 3" key="1">
    <citation type="journal article" date="2019" name="Int. J. Syst. Evol. Microbiol.">
        <title>The Global Catalogue of Microorganisms (GCM) 10K type strain sequencing project: providing services to taxonomists for standard genome sequencing and annotation.</title>
        <authorList>
            <consortium name="The Broad Institute Genomics Platform"/>
            <consortium name="The Broad Institute Genome Sequencing Center for Infectious Disease"/>
            <person name="Wu L."/>
            <person name="Ma J."/>
        </authorList>
    </citation>
    <scope>NUCLEOTIDE SEQUENCE [LARGE SCALE GENOMIC DNA]</scope>
    <source>
        <strain evidence="2 3">GX21</strain>
    </source>
</reference>
<dbReference type="InterPro" id="IPR055894">
    <property type="entry name" value="DUF7471"/>
</dbReference>
<dbReference type="Proteomes" id="UP001596434">
    <property type="component" value="Unassembled WGS sequence"/>
</dbReference>
<evidence type="ECO:0000256" key="1">
    <source>
        <dbReference type="SAM" id="Phobius"/>
    </source>
</evidence>
<dbReference type="GeneID" id="96954267"/>
<accession>A0ABD5ZZD9</accession>
<feature type="transmembrane region" description="Helical" evidence="1">
    <location>
        <begin position="15"/>
        <end position="38"/>
    </location>
</feature>
<name>A0ABD5ZZD9_9EURY</name>
<gene>
    <name evidence="2" type="ORF">ACFQKE_11410</name>
</gene>
<keyword evidence="3" id="KW-1185">Reference proteome</keyword>
<dbReference type="RefSeq" id="WP_379704238.1">
    <property type="nucleotide sequence ID" value="NZ_JBHTAT010000001.1"/>
</dbReference>
<sequence length="107" mass="11380">MSLPTGNWLGTGEALALLAVLGLTTLGTLSLFAIALVATRRRRSRPYVLLTVAIGLLVLRSVVGIGTVLGRVPMVVHHLIEHTTDFAIAVLILSAAYLVTEHARATR</sequence>
<feature type="transmembrane region" description="Helical" evidence="1">
    <location>
        <begin position="47"/>
        <end position="70"/>
    </location>
</feature>
<feature type="transmembrane region" description="Helical" evidence="1">
    <location>
        <begin position="82"/>
        <end position="100"/>
    </location>
</feature>
<keyword evidence="1" id="KW-1133">Transmembrane helix</keyword>
<proteinExistence type="predicted"/>
<protein>
    <submittedName>
        <fullName evidence="2">Uncharacterized protein</fullName>
    </submittedName>
</protein>
<dbReference type="Pfam" id="PF24283">
    <property type="entry name" value="DUF7471"/>
    <property type="match status" value="1"/>
</dbReference>
<keyword evidence="1" id="KW-0472">Membrane</keyword>
<dbReference type="AlphaFoldDB" id="A0ABD5ZZD9"/>